<protein>
    <submittedName>
        <fullName evidence="4">Uncharacterized protein LOC103354482</fullName>
    </submittedName>
</protein>
<feature type="compositionally biased region" description="Basic and acidic residues" evidence="1">
    <location>
        <begin position="73"/>
        <end position="83"/>
    </location>
</feature>
<dbReference type="GO" id="GO:0050862">
    <property type="term" value="P:positive regulation of T cell receptor signaling pathway"/>
    <property type="evidence" value="ECO:0007669"/>
    <property type="project" value="TreeGrafter"/>
</dbReference>
<evidence type="ECO:0000256" key="1">
    <source>
        <dbReference type="SAM" id="MobiDB-lite"/>
    </source>
</evidence>
<dbReference type="InterPro" id="IPR020399">
    <property type="entry name" value="T-cell_rcpt-assoc_TM_adapter-1"/>
</dbReference>
<dbReference type="GO" id="GO:0042101">
    <property type="term" value="C:T cell receptor complex"/>
    <property type="evidence" value="ECO:0007669"/>
    <property type="project" value="TreeGrafter"/>
</dbReference>
<dbReference type="GO" id="GO:0001920">
    <property type="term" value="P:negative regulation of receptor recycling"/>
    <property type="evidence" value="ECO:0007669"/>
    <property type="project" value="TreeGrafter"/>
</dbReference>
<sequence>MSEPPPACIIYVVPLVLLSLALLVSLCLNIILCIRQRATLCRDESCYPENPQGVTLTQNEGQYFHYLNRDEQQENPHDHHEQQENPIYGNISTDSRGSVEGCYEMMTMQRTRDCEKPLEPDLNYASLDLKIAKKHKKKHRHQQSQTQGRNKLHEQLSVAFTTPVPTFLEVDADVDALLPSRDTSTMVSHSSIYLNSQQIAQEAGEMERGRSTNMERENVGWDSMRRYEDRGSREWKGDQESGERIVQQDGSNGNVCPQLSEGEIINCDSGQHD</sequence>
<feature type="transmembrane region" description="Helical" evidence="2">
    <location>
        <begin position="12"/>
        <end position="34"/>
    </location>
</feature>
<keyword evidence="2" id="KW-0812">Transmembrane</keyword>
<dbReference type="PANTHER" id="PTHR15951:SF2">
    <property type="entry name" value="T-CELL RECEPTOR-ASSOCIATED TRANSMEMBRANE ADAPTER 1"/>
    <property type="match status" value="1"/>
</dbReference>
<dbReference type="RefSeq" id="XP_008276084.1">
    <property type="nucleotide sequence ID" value="XM_008277862.1"/>
</dbReference>
<organism evidence="3 4">
    <name type="scientific">Stegastes partitus</name>
    <name type="common">bicolor damselfish</name>
    <dbReference type="NCBI Taxonomy" id="144197"/>
    <lineage>
        <taxon>Eukaryota</taxon>
        <taxon>Metazoa</taxon>
        <taxon>Chordata</taxon>
        <taxon>Craniata</taxon>
        <taxon>Vertebrata</taxon>
        <taxon>Euteleostomi</taxon>
        <taxon>Actinopterygii</taxon>
        <taxon>Neopterygii</taxon>
        <taxon>Teleostei</taxon>
        <taxon>Neoteleostei</taxon>
        <taxon>Acanthomorphata</taxon>
        <taxon>Ovalentaria</taxon>
        <taxon>Pomacentridae</taxon>
        <taxon>Stegastes</taxon>
    </lineage>
</organism>
<feature type="compositionally biased region" description="Basic and acidic residues" evidence="1">
    <location>
        <begin position="205"/>
        <end position="243"/>
    </location>
</feature>
<dbReference type="Proteomes" id="UP000694891">
    <property type="component" value="Unplaced"/>
</dbReference>
<dbReference type="GeneID" id="103354482"/>
<evidence type="ECO:0000313" key="3">
    <source>
        <dbReference type="Proteomes" id="UP000694891"/>
    </source>
</evidence>
<proteinExistence type="predicted"/>
<dbReference type="PANTHER" id="PTHR15951">
    <property type="entry name" value="T-CELL RECEPTOR-ASSOCIATED TRANSMEMBRANE ADAPTER 1"/>
    <property type="match status" value="1"/>
</dbReference>
<evidence type="ECO:0000256" key="2">
    <source>
        <dbReference type="SAM" id="Phobius"/>
    </source>
</evidence>
<evidence type="ECO:0000313" key="4">
    <source>
        <dbReference type="RefSeq" id="XP_008276084.1"/>
    </source>
</evidence>
<feature type="region of interest" description="Disordered" evidence="1">
    <location>
        <begin position="203"/>
        <end position="273"/>
    </location>
</feature>
<keyword evidence="3" id="KW-1185">Reference proteome</keyword>
<keyword evidence="2" id="KW-0472">Membrane</keyword>
<reference evidence="4" key="1">
    <citation type="submission" date="2025-08" db="UniProtKB">
        <authorList>
            <consortium name="RefSeq"/>
        </authorList>
    </citation>
    <scope>IDENTIFICATION</scope>
</reference>
<feature type="region of interest" description="Disordered" evidence="1">
    <location>
        <begin position="73"/>
        <end position="95"/>
    </location>
</feature>
<feature type="compositionally biased region" description="Polar residues" evidence="1">
    <location>
        <begin position="248"/>
        <end position="257"/>
    </location>
</feature>
<accession>A0A9Y4JHV9</accession>
<name>A0A9Y4JHV9_9TELE</name>
<keyword evidence="2" id="KW-1133">Transmembrane helix</keyword>
<dbReference type="AlphaFoldDB" id="A0A9Y4JHV9"/>
<gene>
    <name evidence="4" type="primary">LOC103354482</name>
</gene>